<dbReference type="Proteomes" id="UP000321899">
    <property type="component" value="Unassembled WGS sequence"/>
</dbReference>
<proteinExistence type="predicted"/>
<evidence type="ECO:0000313" key="2">
    <source>
        <dbReference type="Proteomes" id="UP000321899"/>
    </source>
</evidence>
<gene>
    <name evidence="1" type="ORF">FIM25_16295</name>
</gene>
<dbReference type="OrthoDB" id="5568110at2"/>
<dbReference type="SUPFAM" id="SSF53098">
    <property type="entry name" value="Ribonuclease H-like"/>
    <property type="match status" value="1"/>
</dbReference>
<dbReference type="AlphaFoldDB" id="A0A5S5MBU9"/>
<dbReference type="EMBL" id="VDMB01000043">
    <property type="protein sequence ID" value="TYT73206.1"/>
    <property type="molecule type" value="Genomic_DNA"/>
</dbReference>
<organism evidence="1 2">
    <name type="scientific">Desulfobotulus mexicanus</name>
    <dbReference type="NCBI Taxonomy" id="2586642"/>
    <lineage>
        <taxon>Bacteria</taxon>
        <taxon>Pseudomonadati</taxon>
        <taxon>Thermodesulfobacteriota</taxon>
        <taxon>Desulfobacteria</taxon>
        <taxon>Desulfobacterales</taxon>
        <taxon>Desulfobacteraceae</taxon>
        <taxon>Desulfobotulus</taxon>
    </lineage>
</organism>
<accession>A0A5S5MBU9</accession>
<comment type="caution">
    <text evidence="1">The sequence shown here is derived from an EMBL/GenBank/DDBJ whole genome shotgun (WGS) entry which is preliminary data.</text>
</comment>
<evidence type="ECO:0008006" key="3">
    <source>
        <dbReference type="Google" id="ProtNLM"/>
    </source>
</evidence>
<reference evidence="1 2" key="1">
    <citation type="submission" date="2019-06" db="EMBL/GenBank/DDBJ databases">
        <title>Desulfobotulus mexicanus sp. nov., a novel sulfate-reducing bacterium isolated from the sediment of an alkaline crater lake in Mexico.</title>
        <authorList>
            <person name="Hirschler-Rea A."/>
        </authorList>
    </citation>
    <scope>NUCLEOTIDE SEQUENCE [LARGE SCALE GENOMIC DNA]</scope>
    <source>
        <strain evidence="1 2">PAR22N</strain>
    </source>
</reference>
<dbReference type="InterPro" id="IPR012337">
    <property type="entry name" value="RNaseH-like_sf"/>
</dbReference>
<protein>
    <recommendedName>
        <fullName evidence="3">Transposase</fullName>
    </recommendedName>
</protein>
<name>A0A5S5MBU9_9BACT</name>
<sequence>MVHLKGFGFIKLFGITGKDGTIEYWATNHLDMDDLKRLQLSEFSWKIEEYHRNLKQFCGVERSHVRAAKAQRNHIGLAIRTFLRFSVFSFKTGLSCFELKYRIIRDAVRKYMEHPAWTFEATA</sequence>
<keyword evidence="2" id="KW-1185">Reference proteome</keyword>
<evidence type="ECO:0000313" key="1">
    <source>
        <dbReference type="EMBL" id="TYT73206.1"/>
    </source>
</evidence>